<dbReference type="GO" id="GO:0033314">
    <property type="term" value="P:mitotic DNA replication checkpoint signaling"/>
    <property type="evidence" value="ECO:0000318"/>
    <property type="project" value="GO_Central"/>
</dbReference>
<dbReference type="GO" id="GO:0003682">
    <property type="term" value="F:chromatin binding"/>
    <property type="evidence" value="ECO:0000318"/>
    <property type="project" value="GO_Central"/>
</dbReference>
<dbReference type="GO" id="GO:0000077">
    <property type="term" value="P:DNA damage checkpoint signaling"/>
    <property type="evidence" value="ECO:0000318"/>
    <property type="project" value="GO_Central"/>
</dbReference>
<keyword evidence="7" id="KW-0131">Cell cycle</keyword>
<accession>A0A1U8QBB1</accession>
<comment type="subcellular location">
    <subcellularLocation>
        <location evidence="1">Nucleus</location>
    </subcellularLocation>
</comment>
<dbReference type="InterPro" id="IPR027417">
    <property type="entry name" value="P-loop_NTPase"/>
</dbReference>
<evidence type="ECO:0000313" key="10">
    <source>
        <dbReference type="Proteomes" id="UP000189703"/>
    </source>
</evidence>
<sequence>MEKPVEEVAVVDADGEGANLQHSEKRPVRHRLIQSTLFGHRPQPNKVEEEEIQAVEVEDDEEGDEGEEYCGRSRKGKSKRKRNATGQQRAANKAPVTGKESLSQRTGNRQSLHTSGSDFFLKASERRLKQRQQKEQDENDFLEGGNLSKRSPRQLKKQQQQRNSIPCEGLSPGHSRGQLPINHKSDGAEDRDIQSPHTPQPVIDLRLEAKITAEENARLFSGKQIHPFFSSWKAGKKFQENVDTSVVESKGCCILQNDESITCGPIHVFDMLQDDQVLLDWKNWTFCEPCSSCSPEHECSSVFEGSIKPLKFDNFLPISDYGGTSFLQNELQLDKSINQEKNMPAMSVTISISVNGKVAHYELSKYLEVVYLLAYGKDDIGFSTANNGCLSNSDMELQNKSLQGRMASYYLDCGKLPDGNLWTTKYQPRKAAEVCGNSESVKFLSEWLHLWHERDLQTNKTSTSQDECSSKDSDHGWFEDDSDTESMEEGDALKNVLLVLGPVGCGKSAAIYACAEEQGFQVIEVSASDWRNGALMKEKFKEAVESHRFKWSTKNSMGSLKNPILGLSSAPLHSRASQELDSEVIELNSTDEEEAENTMIESANNANGYKENGTASTHGGRKTLVLFEDVDIVFDEDRGFVSAIQQFAEKARRPIILTSNCEDPLLPDHLDRLEVSFTIPSPKELFSHIYMVCTAEKADVQPQLIERFIECCQGDIRKTMLLLQFWCQGKRHQQGNKVHCAYGELPFDLEAGHWILPKIIPWQFSSQLSKLVENEITKSLSMMKENEGLMDVEEEALKEVEDAFGVGNNEIDSIKAKKEVMLRNCSIHDENIFTTQFNGICDSDSSGSPVTFTRRIVRQGHNAIMSSPSGDECLDGELPEVSEDPRVEVLPGSFARSPSHVAATHNYLDPSATCQLHHSEGEISEQNLHKCLEISDQQDTCKSIDVSCVPESSFVPETEISGGGLLCGTVSCGNVTVMAEADSTSNARSIQSMSLMGVENIEDTTAKLDKNVETLLRNISDVDAVSVQGDEEIGDSQNEDVATVSRGYQVMDECSRMDFYKGTTFIKSFRFASDPVKEAWKKLRSCREELKPYVTSEHNHVYQIVKLASGLTNLFSEADILLRHCQLLISDSLAPPMVPCVEPDAFCWCHDQLDMTSTIAEHGLCFFEKENAAVESNLGSEHRLDLSWEMLTCATNTMALGKLVRQDISTNQTSCSRRLWEIGRPSKVSATSKIMLHLHNTIQSMIPPRSYSVLKSDALHEYMSSLGQISRLGASRSSQNNRTKSRRARAARHYLSTCDFTLSPEDLSLLAQYGHYGKATLDMEVS</sequence>
<dbReference type="PANTHER" id="PTHR12172">
    <property type="entry name" value="CELL CYCLE CHECKPOINT PROTEIN RAD17"/>
    <property type="match status" value="1"/>
</dbReference>
<evidence type="ECO:0000256" key="6">
    <source>
        <dbReference type="ARBA" id="ARBA00023242"/>
    </source>
</evidence>
<dbReference type="Proteomes" id="UP000189703">
    <property type="component" value="Unplaced"/>
</dbReference>
<reference evidence="11" key="1">
    <citation type="submission" date="2025-08" db="UniProtKB">
        <authorList>
            <consortium name="RefSeq"/>
        </authorList>
    </citation>
    <scope>IDENTIFICATION</scope>
</reference>
<dbReference type="Gene3D" id="3.40.50.300">
    <property type="entry name" value="P-loop containing nucleotide triphosphate hydrolases"/>
    <property type="match status" value="2"/>
</dbReference>
<comment type="similarity">
    <text evidence="2">Belongs to the rad17/RAD24 family.</text>
</comment>
<keyword evidence="5" id="KW-0067">ATP-binding</keyword>
<evidence type="ECO:0000256" key="3">
    <source>
        <dbReference type="ARBA" id="ARBA00022741"/>
    </source>
</evidence>
<dbReference type="Gene3D" id="1.10.8.60">
    <property type="match status" value="1"/>
</dbReference>
<keyword evidence="6" id="KW-0539">Nucleus</keyword>
<dbReference type="STRING" id="4432.A0A1U8QBB1"/>
<evidence type="ECO:0000256" key="2">
    <source>
        <dbReference type="ARBA" id="ARBA00006168"/>
    </source>
</evidence>
<dbReference type="InterPro" id="IPR003593">
    <property type="entry name" value="AAA+_ATPase"/>
</dbReference>
<proteinExistence type="inferred from homology"/>
<dbReference type="InterPro" id="IPR004582">
    <property type="entry name" value="Checkpoint_prot_Rad17_Rad24"/>
</dbReference>
<feature type="compositionally biased region" description="Basic and acidic residues" evidence="8">
    <location>
        <begin position="468"/>
        <end position="478"/>
    </location>
</feature>
<dbReference type="GO" id="GO:0005524">
    <property type="term" value="F:ATP binding"/>
    <property type="evidence" value="ECO:0007669"/>
    <property type="project" value="UniProtKB-KW"/>
</dbReference>
<dbReference type="OrthoDB" id="9996895at2759"/>
<feature type="compositionally biased region" description="Acidic residues" evidence="8">
    <location>
        <begin position="48"/>
        <end position="68"/>
    </location>
</feature>
<dbReference type="FunCoup" id="A0A1U8QBB1">
    <property type="interactions" value="1624"/>
</dbReference>
<feature type="domain" description="AAA+ ATPase" evidence="9">
    <location>
        <begin position="493"/>
        <end position="685"/>
    </location>
</feature>
<feature type="compositionally biased region" description="Basic residues" evidence="8">
    <location>
        <begin position="72"/>
        <end position="83"/>
    </location>
</feature>
<dbReference type="GO" id="GO:0005634">
    <property type="term" value="C:nucleus"/>
    <property type="evidence" value="ECO:0007669"/>
    <property type="project" value="UniProtKB-SubCell"/>
</dbReference>
<feature type="region of interest" description="Disordered" evidence="8">
    <location>
        <begin position="461"/>
        <end position="485"/>
    </location>
</feature>
<keyword evidence="3" id="KW-0547">Nucleotide-binding</keyword>
<dbReference type="GO" id="GO:0006281">
    <property type="term" value="P:DNA repair"/>
    <property type="evidence" value="ECO:0000318"/>
    <property type="project" value="GO_Central"/>
</dbReference>
<protein>
    <submittedName>
        <fullName evidence="11">Uncharacterized protein LOC104609641 isoform X1</fullName>
    </submittedName>
</protein>
<evidence type="ECO:0000256" key="8">
    <source>
        <dbReference type="SAM" id="MobiDB-lite"/>
    </source>
</evidence>
<dbReference type="GO" id="GO:0016887">
    <property type="term" value="F:ATP hydrolysis activity"/>
    <property type="evidence" value="ECO:0007669"/>
    <property type="project" value="InterPro"/>
</dbReference>
<evidence type="ECO:0000256" key="1">
    <source>
        <dbReference type="ARBA" id="ARBA00004123"/>
    </source>
</evidence>
<name>A0A1U8QBB1_NELNU</name>
<keyword evidence="10" id="KW-1185">Reference proteome</keyword>
<gene>
    <name evidence="11" type="primary">LOC104609641</name>
</gene>
<dbReference type="RefSeq" id="XP_019055365.1">
    <property type="nucleotide sequence ID" value="XM_019199820.1"/>
</dbReference>
<evidence type="ECO:0000256" key="5">
    <source>
        <dbReference type="ARBA" id="ARBA00022840"/>
    </source>
</evidence>
<evidence type="ECO:0000259" key="9">
    <source>
        <dbReference type="SMART" id="SM00382"/>
    </source>
</evidence>
<dbReference type="GeneID" id="104609641"/>
<dbReference type="SUPFAM" id="SSF52540">
    <property type="entry name" value="P-loop containing nucleoside triphosphate hydrolases"/>
    <property type="match status" value="1"/>
</dbReference>
<feature type="region of interest" description="Disordered" evidence="8">
    <location>
        <begin position="1"/>
        <end position="199"/>
    </location>
</feature>
<feature type="compositionally biased region" description="Basic and acidic residues" evidence="8">
    <location>
        <begin position="123"/>
        <end position="136"/>
    </location>
</feature>
<dbReference type="InParanoid" id="A0A1U8QBB1"/>
<feature type="compositionally biased region" description="Low complexity" evidence="8">
    <location>
        <begin position="7"/>
        <end position="18"/>
    </location>
</feature>
<evidence type="ECO:0000313" key="11">
    <source>
        <dbReference type="RefSeq" id="XP_019055365.1"/>
    </source>
</evidence>
<feature type="compositionally biased region" description="Polar residues" evidence="8">
    <location>
        <begin position="100"/>
        <end position="117"/>
    </location>
</feature>
<dbReference type="SMART" id="SM00382">
    <property type="entry name" value="AAA"/>
    <property type="match status" value="1"/>
</dbReference>
<organism evidence="10 11">
    <name type="scientific">Nelumbo nucifera</name>
    <name type="common">Sacred lotus</name>
    <dbReference type="NCBI Taxonomy" id="4432"/>
    <lineage>
        <taxon>Eukaryota</taxon>
        <taxon>Viridiplantae</taxon>
        <taxon>Streptophyta</taxon>
        <taxon>Embryophyta</taxon>
        <taxon>Tracheophyta</taxon>
        <taxon>Spermatophyta</taxon>
        <taxon>Magnoliopsida</taxon>
        <taxon>Proteales</taxon>
        <taxon>Nelumbonaceae</taxon>
        <taxon>Nelumbo</taxon>
    </lineage>
</organism>
<dbReference type="FunFam" id="1.10.8.60:FF:000116">
    <property type="entry name" value="p-loop containing nucleoside triphosphate hydrolase superfamily protein"/>
    <property type="match status" value="1"/>
</dbReference>
<dbReference type="InterPro" id="IPR003959">
    <property type="entry name" value="ATPase_AAA_core"/>
</dbReference>
<dbReference type="PANTHER" id="PTHR12172:SF1">
    <property type="entry name" value="P-LOOP CONTAINING NUCLEOSIDE TRIPHOSPHATE HYDROLASES SUPERFAMILY PROTEIN"/>
    <property type="match status" value="1"/>
</dbReference>
<feature type="compositionally biased region" description="Basic and acidic residues" evidence="8">
    <location>
        <begin position="183"/>
        <end position="194"/>
    </location>
</feature>
<dbReference type="OMA" id="CISKRRE"/>
<evidence type="ECO:0000256" key="7">
    <source>
        <dbReference type="ARBA" id="ARBA00023306"/>
    </source>
</evidence>
<dbReference type="Pfam" id="PF00004">
    <property type="entry name" value="AAA"/>
    <property type="match status" value="1"/>
</dbReference>
<evidence type="ECO:0000256" key="4">
    <source>
        <dbReference type="ARBA" id="ARBA00022763"/>
    </source>
</evidence>
<keyword evidence="4" id="KW-0227">DNA damage</keyword>